<feature type="chain" id="PRO_5008036032" evidence="3">
    <location>
        <begin position="27"/>
        <end position="318"/>
    </location>
</feature>
<dbReference type="AlphaFoldDB" id="A0A174VT16"/>
<feature type="region of interest" description="Disordered" evidence="1">
    <location>
        <begin position="242"/>
        <end position="289"/>
    </location>
</feature>
<name>A0A174VT16_9FIRM</name>
<feature type="compositionally biased region" description="Basic and acidic residues" evidence="1">
    <location>
        <begin position="273"/>
        <end position="289"/>
    </location>
</feature>
<keyword evidence="2" id="KW-0472">Membrane</keyword>
<evidence type="ECO:0000313" key="5">
    <source>
        <dbReference type="Proteomes" id="UP000095762"/>
    </source>
</evidence>
<feature type="signal peptide" evidence="3">
    <location>
        <begin position="1"/>
        <end position="26"/>
    </location>
</feature>
<evidence type="ECO:0000256" key="2">
    <source>
        <dbReference type="SAM" id="Phobius"/>
    </source>
</evidence>
<organism evidence="4 5">
    <name type="scientific">Blautia obeum</name>
    <dbReference type="NCBI Taxonomy" id="40520"/>
    <lineage>
        <taxon>Bacteria</taxon>
        <taxon>Bacillati</taxon>
        <taxon>Bacillota</taxon>
        <taxon>Clostridia</taxon>
        <taxon>Lachnospirales</taxon>
        <taxon>Lachnospiraceae</taxon>
        <taxon>Blautia</taxon>
    </lineage>
</organism>
<feature type="compositionally biased region" description="Basic and acidic residues" evidence="1">
    <location>
        <begin position="243"/>
        <end position="258"/>
    </location>
</feature>
<reference evidence="4 5" key="1">
    <citation type="submission" date="2015-09" db="EMBL/GenBank/DDBJ databases">
        <authorList>
            <consortium name="Pathogen Informatics"/>
        </authorList>
    </citation>
    <scope>NUCLEOTIDE SEQUENCE [LARGE SCALE GENOMIC DNA]</scope>
    <source>
        <strain evidence="4 5">2789STDY5834957</strain>
    </source>
</reference>
<proteinExistence type="predicted"/>
<keyword evidence="2" id="KW-0812">Transmembrane</keyword>
<dbReference type="Proteomes" id="UP000095762">
    <property type="component" value="Unassembled WGS sequence"/>
</dbReference>
<accession>A0A174VT16</accession>
<evidence type="ECO:0000256" key="3">
    <source>
        <dbReference type="SAM" id="SignalP"/>
    </source>
</evidence>
<protein>
    <submittedName>
        <fullName evidence="4">Uncharacterized protein</fullName>
    </submittedName>
</protein>
<feature type="transmembrane region" description="Helical" evidence="2">
    <location>
        <begin position="293"/>
        <end position="314"/>
    </location>
</feature>
<sequence length="318" mass="35058">MKRLSVFLMAAALGVSSLSCPASVFARNPVVQNGVGADNFTIKTTFSDGLDAGSLDVYRIFFRLLDEDSRMGHIDVDANDTKLSARVVPGDYQVIRIKYIGSSKELKKEPAATKTFFRVYNDQVTTVPLAIGQEAVDKLTDKIGVGELYKEVDVNSTIEDTSNENDVTLNSPYVDKGVFDDDTVRESYLQDLTNNGYLDADGNLTDSGKRIQDALEQKGMKYETARQEAILNGMSLEEYLGLTDKDSKESKKGEREDSSSGSTQAEASASDAEETRFDEESNKPKEKTAKDRFVSSLVSICILGVLAFGVFIYLKKRY</sequence>
<keyword evidence="3" id="KW-0732">Signal</keyword>
<dbReference type="PROSITE" id="PS51257">
    <property type="entry name" value="PROKAR_LIPOPROTEIN"/>
    <property type="match status" value="1"/>
</dbReference>
<evidence type="ECO:0000256" key="1">
    <source>
        <dbReference type="SAM" id="MobiDB-lite"/>
    </source>
</evidence>
<dbReference type="RefSeq" id="WP_055060476.1">
    <property type="nucleotide sequence ID" value="NZ_CZBP01000036.1"/>
</dbReference>
<keyword evidence="2" id="KW-1133">Transmembrane helix</keyword>
<gene>
    <name evidence="4" type="ORF">ERS852569_03398</name>
</gene>
<dbReference type="EMBL" id="CZBP01000036">
    <property type="protein sequence ID" value="CUQ36441.1"/>
    <property type="molecule type" value="Genomic_DNA"/>
</dbReference>
<evidence type="ECO:0000313" key="4">
    <source>
        <dbReference type="EMBL" id="CUQ36441.1"/>
    </source>
</evidence>